<name>A0A7L8Y970_9VIRU</name>
<protein>
    <submittedName>
        <fullName evidence="1">Capsid protein</fullName>
    </submittedName>
</protein>
<dbReference type="InterPro" id="IPR058242">
    <property type="entry name" value="Capsid_partitivirus"/>
</dbReference>
<organism evidence="1">
    <name type="scientific">Caloscypha fulgens partitivirus 9</name>
    <dbReference type="NCBI Taxonomy" id="2778767"/>
    <lineage>
        <taxon>Viruses</taxon>
        <taxon>Riboviria</taxon>
        <taxon>Orthornavirae</taxon>
        <taxon>Pisuviricota</taxon>
        <taxon>Duplopiviricetes</taxon>
        <taxon>Durnavirales</taxon>
        <taxon>Partitiviridae</taxon>
    </lineage>
</organism>
<evidence type="ECO:0000313" key="1">
    <source>
        <dbReference type="EMBL" id="QOI17262.1"/>
    </source>
</evidence>
<proteinExistence type="predicted"/>
<sequence length="638" mass="71486">MSTTRAFEIPSSVKAASVKARFRAATEQPKGASTPSVKDDLLQRIGTDRKHDISDGLPITIDVFPDFRWILMSLMYYANVYYSTIDIKNRSKTSPATITVYFLTILYAHLLVSDLFLRNTPSYWASQFMNESFRRDYLEFLLGLPVPEILMKFIETLTTTNDPRRPHVQYCPSAAGFGYYHDFGRYFPVSIFVHAHNSAATVKASASLDESLQAFYRIKVTSNMSIGNFFGQLMESNNLDSKLNQSFLALFNPIIERSIQRRNTLAPTPISSYEFNSTADFNPYVHLLHCTDIDTSEMQTICESVSVALSTILPMKGQLGTLYDSLNGLDIQRHAYSSYALPTWHATSISAQVTKTSPTHQNVKERAVSLKFLQTFTPANSTTLKYPTDASTIDTLLYLVKKVTKTDNFPDPSTDHRKFHPIYDVSPRLRVLDPYDTNVSGLSSVIYCGLIIESLELDGSIVIQPDTDSSLDEENSQVLQSAVPLQAILRSTSFLGTTHTTAVHAVQRTITTSHSQKASAILYDAGESRLGVFDTSVDEPVPASLPSFRIRENTSWFTRMYNHINYKTSAPGESTDDTGTRVPNGTIVAWSPYRYVSRTWTAKDQSSHVYMLLNLRTIFGMNIPLSEIAHPNTVIPIN</sequence>
<reference evidence="1" key="1">
    <citation type="submission" date="2020-07" db="EMBL/GenBank/DDBJ databases">
        <title>Multiple infection by bipartite mycoviruses and a dsRNA virus related to the family Totiviridae in the ascomycetous fungus Caloscypha fulgens.</title>
        <authorList>
            <person name="Sahin E."/>
            <person name="Akata I."/>
            <person name="Keskin E."/>
        </authorList>
    </citation>
    <scope>NUCLEOTIDE SEQUENCE</scope>
    <source>
        <strain evidence="1">ANK VIR-87</strain>
    </source>
</reference>
<dbReference type="EMBL" id="MT764205">
    <property type="protein sequence ID" value="QOI17262.1"/>
    <property type="molecule type" value="Genomic_RNA"/>
</dbReference>
<dbReference type="Pfam" id="PF25666">
    <property type="entry name" value="Partiti_capsid"/>
    <property type="match status" value="1"/>
</dbReference>
<accession>A0A7L8Y970</accession>